<dbReference type="SMART" id="SM00086">
    <property type="entry name" value="PAC"/>
    <property type="match status" value="1"/>
</dbReference>
<dbReference type="SUPFAM" id="SSF55874">
    <property type="entry name" value="ATPase domain of HSP90 chaperone/DNA topoisomerase II/histidine kinase"/>
    <property type="match status" value="1"/>
</dbReference>
<dbReference type="SMART" id="SM00388">
    <property type="entry name" value="HisKA"/>
    <property type="match status" value="1"/>
</dbReference>
<evidence type="ECO:0000256" key="4">
    <source>
        <dbReference type="ARBA" id="ARBA00022679"/>
    </source>
</evidence>
<dbReference type="PANTHER" id="PTHR43065">
    <property type="entry name" value="SENSOR HISTIDINE KINASE"/>
    <property type="match status" value="1"/>
</dbReference>
<dbReference type="InterPro" id="IPR001610">
    <property type="entry name" value="PAC"/>
</dbReference>
<dbReference type="SMART" id="SM00448">
    <property type="entry name" value="REC"/>
    <property type="match status" value="1"/>
</dbReference>
<keyword evidence="16" id="KW-1185">Reference proteome</keyword>
<evidence type="ECO:0000259" key="12">
    <source>
        <dbReference type="PROSITE" id="PS50110"/>
    </source>
</evidence>
<keyword evidence="4" id="KW-0808">Transferase</keyword>
<dbReference type="Gene3D" id="3.30.565.10">
    <property type="entry name" value="Histidine kinase-like ATPase, C-terminal domain"/>
    <property type="match status" value="1"/>
</dbReference>
<dbReference type="RefSeq" id="WP_170125795.1">
    <property type="nucleotide sequence ID" value="NZ_FXYH01000002.1"/>
</dbReference>
<dbReference type="PANTHER" id="PTHR43065:SF46">
    <property type="entry name" value="C4-DICARBOXYLATE TRANSPORT SENSOR PROTEIN DCTB"/>
    <property type="match status" value="1"/>
</dbReference>
<dbReference type="Proteomes" id="UP000220836">
    <property type="component" value="Unassembled WGS sequence"/>
</dbReference>
<dbReference type="Pfam" id="PF00512">
    <property type="entry name" value="HisKA"/>
    <property type="match status" value="1"/>
</dbReference>
<dbReference type="CDD" id="cd00130">
    <property type="entry name" value="PAS"/>
    <property type="match status" value="1"/>
</dbReference>
<organism evidence="15 16">
    <name type="scientific">Pelagimonas varians</name>
    <dbReference type="NCBI Taxonomy" id="696760"/>
    <lineage>
        <taxon>Bacteria</taxon>
        <taxon>Pseudomonadati</taxon>
        <taxon>Pseudomonadota</taxon>
        <taxon>Alphaproteobacteria</taxon>
        <taxon>Rhodobacterales</taxon>
        <taxon>Roseobacteraceae</taxon>
        <taxon>Pelagimonas</taxon>
    </lineage>
</organism>
<evidence type="ECO:0000259" key="13">
    <source>
        <dbReference type="PROSITE" id="PS50112"/>
    </source>
</evidence>
<dbReference type="GO" id="GO:0005524">
    <property type="term" value="F:ATP binding"/>
    <property type="evidence" value="ECO:0007669"/>
    <property type="project" value="UniProtKB-KW"/>
</dbReference>
<dbReference type="InterPro" id="IPR011006">
    <property type="entry name" value="CheY-like_superfamily"/>
</dbReference>
<dbReference type="SMART" id="SM00387">
    <property type="entry name" value="HATPase_c"/>
    <property type="match status" value="1"/>
</dbReference>
<proteinExistence type="predicted"/>
<evidence type="ECO:0000256" key="1">
    <source>
        <dbReference type="ARBA" id="ARBA00000085"/>
    </source>
</evidence>
<dbReference type="InterPro" id="IPR000700">
    <property type="entry name" value="PAS-assoc_C"/>
</dbReference>
<evidence type="ECO:0000256" key="3">
    <source>
        <dbReference type="ARBA" id="ARBA00022553"/>
    </source>
</evidence>
<dbReference type="NCBIfam" id="TIGR00229">
    <property type="entry name" value="sensory_box"/>
    <property type="match status" value="1"/>
</dbReference>
<feature type="domain" description="Response regulatory" evidence="12">
    <location>
        <begin position="618"/>
        <end position="731"/>
    </location>
</feature>
<keyword evidence="3 9" id="KW-0597">Phosphoprotein</keyword>
<evidence type="ECO:0000256" key="10">
    <source>
        <dbReference type="SAM" id="Phobius"/>
    </source>
</evidence>
<evidence type="ECO:0000313" key="16">
    <source>
        <dbReference type="Proteomes" id="UP000220836"/>
    </source>
</evidence>
<keyword evidence="10" id="KW-0472">Membrane</keyword>
<keyword evidence="7" id="KW-0067">ATP-binding</keyword>
<dbReference type="PROSITE" id="PS50110">
    <property type="entry name" value="RESPONSE_REGULATORY"/>
    <property type="match status" value="1"/>
</dbReference>
<keyword evidence="5" id="KW-0547">Nucleotide-binding</keyword>
<dbReference type="Gene3D" id="3.30.450.20">
    <property type="entry name" value="PAS domain"/>
    <property type="match status" value="1"/>
</dbReference>
<dbReference type="InterPro" id="IPR004358">
    <property type="entry name" value="Sig_transdc_His_kin-like_C"/>
</dbReference>
<keyword evidence="10" id="KW-0812">Transmembrane</keyword>
<dbReference type="Gene3D" id="3.40.50.2300">
    <property type="match status" value="1"/>
</dbReference>
<dbReference type="SMART" id="SM00091">
    <property type="entry name" value="PAS"/>
    <property type="match status" value="1"/>
</dbReference>
<dbReference type="SUPFAM" id="SSF55785">
    <property type="entry name" value="PYP-like sensor domain (PAS domain)"/>
    <property type="match status" value="1"/>
</dbReference>
<dbReference type="Pfam" id="PF00989">
    <property type="entry name" value="PAS"/>
    <property type="match status" value="1"/>
</dbReference>
<evidence type="ECO:0000313" key="15">
    <source>
        <dbReference type="EMBL" id="SMX36513.1"/>
    </source>
</evidence>
<dbReference type="PROSITE" id="PS50112">
    <property type="entry name" value="PAS"/>
    <property type="match status" value="1"/>
</dbReference>
<dbReference type="PROSITE" id="PS50113">
    <property type="entry name" value="PAC"/>
    <property type="match status" value="1"/>
</dbReference>
<protein>
    <recommendedName>
        <fullName evidence="2">histidine kinase</fullName>
        <ecNumber evidence="2">2.7.13.3</ecNumber>
    </recommendedName>
</protein>
<evidence type="ECO:0000256" key="2">
    <source>
        <dbReference type="ARBA" id="ARBA00012438"/>
    </source>
</evidence>
<evidence type="ECO:0000256" key="8">
    <source>
        <dbReference type="ARBA" id="ARBA00023012"/>
    </source>
</evidence>
<feature type="modified residue" description="4-aspartylphosphate" evidence="9">
    <location>
        <position position="669"/>
    </location>
</feature>
<name>A0A238K158_9RHOB</name>
<dbReference type="InterPro" id="IPR001789">
    <property type="entry name" value="Sig_transdc_resp-reg_receiver"/>
</dbReference>
<evidence type="ECO:0000256" key="5">
    <source>
        <dbReference type="ARBA" id="ARBA00022741"/>
    </source>
</evidence>
<dbReference type="InterPro" id="IPR036097">
    <property type="entry name" value="HisK_dim/P_sf"/>
</dbReference>
<dbReference type="InterPro" id="IPR036890">
    <property type="entry name" value="HATPase_C_sf"/>
</dbReference>
<dbReference type="InterPro" id="IPR003661">
    <property type="entry name" value="HisK_dim/P_dom"/>
</dbReference>
<evidence type="ECO:0000256" key="9">
    <source>
        <dbReference type="PROSITE-ProRule" id="PRU00169"/>
    </source>
</evidence>
<dbReference type="InterPro" id="IPR003594">
    <property type="entry name" value="HATPase_dom"/>
</dbReference>
<dbReference type="Pfam" id="PF02518">
    <property type="entry name" value="HATPase_c"/>
    <property type="match status" value="1"/>
</dbReference>
<keyword evidence="8" id="KW-0902">Two-component regulatory system</keyword>
<keyword evidence="6" id="KW-0418">Kinase</keyword>
<feature type="domain" description="Histidine kinase" evidence="11">
    <location>
        <begin position="379"/>
        <end position="599"/>
    </location>
</feature>
<dbReference type="EC" id="2.7.13.3" evidence="2"/>
<keyword evidence="10" id="KW-1133">Transmembrane helix</keyword>
<feature type="domain" description="PAC" evidence="14">
    <location>
        <begin position="312"/>
        <end position="366"/>
    </location>
</feature>
<evidence type="ECO:0000259" key="14">
    <source>
        <dbReference type="PROSITE" id="PS50113"/>
    </source>
</evidence>
<evidence type="ECO:0000256" key="6">
    <source>
        <dbReference type="ARBA" id="ARBA00022777"/>
    </source>
</evidence>
<feature type="transmembrane region" description="Helical" evidence="10">
    <location>
        <begin position="12"/>
        <end position="32"/>
    </location>
</feature>
<dbReference type="PROSITE" id="PS50109">
    <property type="entry name" value="HIS_KIN"/>
    <property type="match status" value="1"/>
</dbReference>
<dbReference type="InterPro" id="IPR035965">
    <property type="entry name" value="PAS-like_dom_sf"/>
</dbReference>
<dbReference type="InterPro" id="IPR000014">
    <property type="entry name" value="PAS"/>
</dbReference>
<dbReference type="GO" id="GO:0006355">
    <property type="term" value="P:regulation of DNA-templated transcription"/>
    <property type="evidence" value="ECO:0007669"/>
    <property type="project" value="InterPro"/>
</dbReference>
<gene>
    <name evidence="15" type="ORF">PEV8663_00833</name>
</gene>
<dbReference type="SUPFAM" id="SSF52172">
    <property type="entry name" value="CheY-like"/>
    <property type="match status" value="1"/>
</dbReference>
<dbReference type="Gene3D" id="1.10.287.130">
    <property type="match status" value="1"/>
</dbReference>
<accession>A0A238K158</accession>
<sequence length="737" mass="79996">MPARSFDSARFYSIGFAAIALLVVTVSLGLFLGTETRRQFGEIQDSWSDYNGEVGQKGVWISSIRGHLGYGGIIHNFKNYVLRRDEIYFHRVDSQIHQFNEVVDAFLGQTRNEAERKALLELQATIGLYSRNLQVAQQAIQKGRGTAAVDALVRIDDSAAKQALADLEAIWTRTRVMSTRRIFSAVAQGQKLIGVGFASIVALVLAALTIGALLVFMLGDMRAALERLARELSARRKAEAGETRLASVVEQSPATIVMTDTDAKIVYANRRFRELTGWSSDDVSGQTPKFLQSGDTSPETYEDIREKLAGGEEWHGVFRNRKRDGTTYWADTRILPLLGPGGDVQNYISIGEDITERRQAREQVARAQKLEAVGLLAGGIAHDFNNVLTTIVGAAHLASLDAPEGSDIAGEIEQIEIAAKRAQSLVHGLLTFARREPGKPQPVDLCGVVKEVARLLKASVPPTVKLDCSDAVGHKMVMADHTNLHQIVMNLSRNAAEAIGGEEGVISVRVAAVDGTPPELAERADGWMVMEIADTGPGMSAETRARLFDPFFTTKPLGKGSGLGLVVVAGLVEEMGGRIEVDSAPGEGAKFVIYLPATSQPEAAQEQRQSETPRGHERIILVDDETEISATWRRVLMRLGYQVEAYTSSVVAAEKLSATPKKFDLLVTDMVMPDLSGEELANHARSVSPDIPVIICTGYSPSAIDVTGQAPVILAKPIDPQHLARHIRAELDANAVK</sequence>
<dbReference type="SUPFAM" id="SSF47384">
    <property type="entry name" value="Homodimeric domain of signal transducing histidine kinase"/>
    <property type="match status" value="1"/>
</dbReference>
<dbReference type="InterPro" id="IPR013767">
    <property type="entry name" value="PAS_fold"/>
</dbReference>
<dbReference type="GO" id="GO:0000155">
    <property type="term" value="F:phosphorelay sensor kinase activity"/>
    <property type="evidence" value="ECO:0007669"/>
    <property type="project" value="InterPro"/>
</dbReference>
<feature type="transmembrane region" description="Helical" evidence="10">
    <location>
        <begin position="192"/>
        <end position="218"/>
    </location>
</feature>
<evidence type="ECO:0000256" key="7">
    <source>
        <dbReference type="ARBA" id="ARBA00022840"/>
    </source>
</evidence>
<reference evidence="15 16" key="1">
    <citation type="submission" date="2017-05" db="EMBL/GenBank/DDBJ databases">
        <authorList>
            <person name="Song R."/>
            <person name="Chenine A.L."/>
            <person name="Ruprecht R.M."/>
        </authorList>
    </citation>
    <scope>NUCLEOTIDE SEQUENCE [LARGE SCALE GENOMIC DNA]</scope>
    <source>
        <strain evidence="15 16">CECT 8663</strain>
    </source>
</reference>
<dbReference type="EMBL" id="FXYH01000002">
    <property type="protein sequence ID" value="SMX36513.1"/>
    <property type="molecule type" value="Genomic_DNA"/>
</dbReference>
<dbReference type="Pfam" id="PF00072">
    <property type="entry name" value="Response_reg"/>
    <property type="match status" value="1"/>
</dbReference>
<comment type="catalytic activity">
    <reaction evidence="1">
        <text>ATP + protein L-histidine = ADP + protein N-phospho-L-histidine.</text>
        <dbReference type="EC" id="2.7.13.3"/>
    </reaction>
</comment>
<feature type="domain" description="PAS" evidence="13">
    <location>
        <begin position="241"/>
        <end position="287"/>
    </location>
</feature>
<evidence type="ECO:0000259" key="11">
    <source>
        <dbReference type="PROSITE" id="PS50109"/>
    </source>
</evidence>
<dbReference type="AlphaFoldDB" id="A0A238K158"/>
<dbReference type="InterPro" id="IPR005467">
    <property type="entry name" value="His_kinase_dom"/>
</dbReference>
<dbReference type="CDD" id="cd00156">
    <property type="entry name" value="REC"/>
    <property type="match status" value="1"/>
</dbReference>
<dbReference type="PRINTS" id="PR00344">
    <property type="entry name" value="BCTRLSENSOR"/>
</dbReference>